<sequence length="79" mass="8813">MANRLNMRFTTEEEGKYFSLGVDNVKEDANGQPSVTQEQVVSLMDLIIAKKIFVTKNGALVGKKDAKVVTTDSKEFEMK</sequence>
<reference evidence="1 3" key="1">
    <citation type="journal article" date="2015" name="Biotechnol. Bioeng.">
        <title>Genome sequence and phenotypic characterization of Caulobacter segnis.</title>
        <authorList>
            <person name="Patel S."/>
            <person name="Fletcher B."/>
            <person name="Scott D.C."/>
            <person name="Ely B."/>
        </authorList>
    </citation>
    <scope>NUCLEOTIDE SEQUENCE [LARGE SCALE GENOMIC DNA]</scope>
    <source>
        <strain evidence="1 3">PS02</strain>
    </source>
</reference>
<protein>
    <recommendedName>
        <fullName evidence="5">DUF2922 domain-containing protein</fullName>
    </recommendedName>
</protein>
<dbReference type="PATRIC" id="fig|1705578.3.peg.4409"/>
<evidence type="ECO:0000313" key="1">
    <source>
        <dbReference type="EMBL" id="OAA93544.1"/>
    </source>
</evidence>
<dbReference type="InterPro" id="IPR021321">
    <property type="entry name" value="DUF2922"/>
</dbReference>
<dbReference type="EMBL" id="LROR01000034">
    <property type="protein sequence ID" value="OBR96333.1"/>
    <property type="molecule type" value="Genomic_DNA"/>
</dbReference>
<keyword evidence="4" id="KW-1185">Reference proteome</keyword>
<evidence type="ECO:0008006" key="5">
    <source>
        <dbReference type="Google" id="ProtNLM"/>
    </source>
</evidence>
<dbReference type="Pfam" id="PF11148">
    <property type="entry name" value="DUF2922"/>
    <property type="match status" value="1"/>
</dbReference>
<gene>
    <name evidence="2" type="ORF">CLCOS_10460</name>
    <name evidence="1" type="ORF">WX73_04309</name>
</gene>
<dbReference type="Proteomes" id="UP000077384">
    <property type="component" value="Unassembled WGS sequence"/>
</dbReference>
<dbReference type="Proteomes" id="UP000093694">
    <property type="component" value="Unassembled WGS sequence"/>
</dbReference>
<name>A0A166TDD5_9CLOT</name>
<reference evidence="2 4" key="2">
    <citation type="journal article" date="2016" name="Front. Microbiol.">
        <title>Industrial Acetogenic Biocatalysts: A Comparative Metabolic and Genomic Analysis.</title>
        <authorList>
            <person name="Bengelsdorf F."/>
            <person name="Poehlein A."/>
            <person name="Sonja S."/>
            <person name="Erz C."/>
            <person name="Hummel T."/>
            <person name="Hoffmeister S."/>
            <person name="Daniel R."/>
            <person name="Durre P."/>
        </authorList>
    </citation>
    <scope>NUCLEOTIDE SEQUENCE [LARGE SCALE GENOMIC DNA]</scope>
    <source>
        <strain evidence="2 4">PTA-10522</strain>
    </source>
</reference>
<proteinExistence type="predicted"/>
<dbReference type="AlphaFoldDB" id="A0A166TDD5"/>
<organism evidence="1 3">
    <name type="scientific">Clostridium coskatii</name>
    <dbReference type="NCBI Taxonomy" id="1705578"/>
    <lineage>
        <taxon>Bacteria</taxon>
        <taxon>Bacillati</taxon>
        <taxon>Bacillota</taxon>
        <taxon>Clostridia</taxon>
        <taxon>Eubacteriales</taxon>
        <taxon>Clostridiaceae</taxon>
        <taxon>Clostridium</taxon>
    </lineage>
</organism>
<dbReference type="EMBL" id="LITQ01000012">
    <property type="protein sequence ID" value="OAA93544.1"/>
    <property type="molecule type" value="Genomic_DNA"/>
</dbReference>
<evidence type="ECO:0000313" key="2">
    <source>
        <dbReference type="EMBL" id="OBR96333.1"/>
    </source>
</evidence>
<accession>A0A166TDD5</accession>
<comment type="caution">
    <text evidence="1">The sequence shown here is derived from an EMBL/GenBank/DDBJ whole genome shotgun (WGS) entry which is preliminary data.</text>
</comment>
<evidence type="ECO:0000313" key="4">
    <source>
        <dbReference type="Proteomes" id="UP000093694"/>
    </source>
</evidence>
<dbReference type="RefSeq" id="WP_063600901.1">
    <property type="nucleotide sequence ID" value="NZ_LITQ01000012.1"/>
</dbReference>
<evidence type="ECO:0000313" key="3">
    <source>
        <dbReference type="Proteomes" id="UP000077384"/>
    </source>
</evidence>